<dbReference type="InterPro" id="IPR002347">
    <property type="entry name" value="SDR_fam"/>
</dbReference>
<dbReference type="Gene3D" id="3.40.50.720">
    <property type="entry name" value="NAD(P)-binding Rossmann-like Domain"/>
    <property type="match status" value="1"/>
</dbReference>
<keyword evidence="4" id="KW-0560">Oxidoreductase</keyword>
<dbReference type="InterPro" id="IPR051019">
    <property type="entry name" value="VLCFA-Steroid_DH"/>
</dbReference>
<name>A0A9P8RJP1_9PEZI</name>
<evidence type="ECO:0000313" key="6">
    <source>
        <dbReference type="Proteomes" id="UP000758603"/>
    </source>
</evidence>
<dbReference type="PRINTS" id="PR00081">
    <property type="entry name" value="GDHRDH"/>
</dbReference>
<proteinExistence type="inferred from homology"/>
<evidence type="ECO:0000256" key="4">
    <source>
        <dbReference type="ARBA" id="ARBA00023002"/>
    </source>
</evidence>
<dbReference type="PROSITE" id="PS00061">
    <property type="entry name" value="ADH_SHORT"/>
    <property type="match status" value="1"/>
</dbReference>
<dbReference type="Proteomes" id="UP000758603">
    <property type="component" value="Unassembled WGS sequence"/>
</dbReference>
<comment type="subcellular location">
    <subcellularLocation>
        <location evidence="1">Endoplasmic reticulum</location>
    </subcellularLocation>
</comment>
<organism evidence="5 6">
    <name type="scientific">Truncatella angustata</name>
    <dbReference type="NCBI Taxonomy" id="152316"/>
    <lineage>
        <taxon>Eukaryota</taxon>
        <taxon>Fungi</taxon>
        <taxon>Dikarya</taxon>
        <taxon>Ascomycota</taxon>
        <taxon>Pezizomycotina</taxon>
        <taxon>Sordariomycetes</taxon>
        <taxon>Xylariomycetidae</taxon>
        <taxon>Amphisphaeriales</taxon>
        <taxon>Sporocadaceae</taxon>
        <taxon>Truncatella</taxon>
    </lineage>
</organism>
<accession>A0A9P8RJP1</accession>
<dbReference type="RefSeq" id="XP_045953802.1">
    <property type="nucleotide sequence ID" value="XM_046096872.1"/>
</dbReference>
<dbReference type="OrthoDB" id="47007at2759"/>
<dbReference type="AlphaFoldDB" id="A0A9P8RJP1"/>
<keyword evidence="3" id="KW-0521">NADP</keyword>
<dbReference type="SUPFAM" id="SSF51735">
    <property type="entry name" value="NAD(P)-binding Rossmann-fold domains"/>
    <property type="match status" value="1"/>
</dbReference>
<dbReference type="PANTHER" id="PTHR43899:SF13">
    <property type="entry name" value="RH59310P"/>
    <property type="match status" value="1"/>
</dbReference>
<protein>
    <submittedName>
        <fullName evidence="5">3-ketoacyl-CoA reductase</fullName>
    </submittedName>
</protein>
<dbReference type="GO" id="GO:0016491">
    <property type="term" value="F:oxidoreductase activity"/>
    <property type="evidence" value="ECO:0007669"/>
    <property type="project" value="UniProtKB-KW"/>
</dbReference>
<comment type="caution">
    <text evidence="5">The sequence shown here is derived from an EMBL/GenBank/DDBJ whole genome shotgun (WGS) entry which is preliminary data.</text>
</comment>
<evidence type="ECO:0000256" key="3">
    <source>
        <dbReference type="ARBA" id="ARBA00022857"/>
    </source>
</evidence>
<dbReference type="GeneID" id="70125764"/>
<comment type="similarity">
    <text evidence="2">Belongs to the short-chain dehydrogenases/reductases (SDR) family.</text>
</comment>
<dbReference type="Pfam" id="PF00106">
    <property type="entry name" value="adh_short"/>
    <property type="match status" value="1"/>
</dbReference>
<dbReference type="GO" id="GO:0005783">
    <property type="term" value="C:endoplasmic reticulum"/>
    <property type="evidence" value="ECO:0007669"/>
    <property type="project" value="UniProtKB-SubCell"/>
</dbReference>
<evidence type="ECO:0000256" key="2">
    <source>
        <dbReference type="ARBA" id="ARBA00006484"/>
    </source>
</evidence>
<dbReference type="InterPro" id="IPR036291">
    <property type="entry name" value="NAD(P)-bd_dom_sf"/>
</dbReference>
<reference evidence="5" key="1">
    <citation type="journal article" date="2021" name="Nat. Commun.">
        <title>Genetic determinants of endophytism in the Arabidopsis root mycobiome.</title>
        <authorList>
            <person name="Mesny F."/>
            <person name="Miyauchi S."/>
            <person name="Thiergart T."/>
            <person name="Pickel B."/>
            <person name="Atanasova L."/>
            <person name="Karlsson M."/>
            <person name="Huettel B."/>
            <person name="Barry K.W."/>
            <person name="Haridas S."/>
            <person name="Chen C."/>
            <person name="Bauer D."/>
            <person name="Andreopoulos W."/>
            <person name="Pangilinan J."/>
            <person name="LaButti K."/>
            <person name="Riley R."/>
            <person name="Lipzen A."/>
            <person name="Clum A."/>
            <person name="Drula E."/>
            <person name="Henrissat B."/>
            <person name="Kohler A."/>
            <person name="Grigoriev I.V."/>
            <person name="Martin F.M."/>
            <person name="Hacquard S."/>
        </authorList>
    </citation>
    <scope>NUCLEOTIDE SEQUENCE</scope>
    <source>
        <strain evidence="5">MPI-SDFR-AT-0073</strain>
    </source>
</reference>
<gene>
    <name evidence="5" type="ORF">BKA67DRAFT_431670</name>
</gene>
<sequence>MDALHYIGAISVSYICYRLISHISFYLLPNISLDRWRKVDEKPWALVTGSSAGIGLGTAQELAIRGFNIVLLGHLRHELAEAGALIQAESPKSEVLFAVMDATSATSDEIEKAASDISTLPLTVLVNNVGGFPIKVPQIRDLVDYSGEELDRSLTINARFLAQVTRAFLPQLSRNGPSLIINVSSAARMGIPGIVPYSGCKGFIISWSKALSREMAAARVPVDILAVVPGDVQSQSNVAGLTPGTPAAREYAKVMLDRAGRAVNRQWVECVPFWPHAIQIGFIESLPHWLSQKLLLKTFEDKKKASELHRKQKVM</sequence>
<dbReference type="InterPro" id="IPR020904">
    <property type="entry name" value="Sc_DH/Rdtase_CS"/>
</dbReference>
<keyword evidence="6" id="KW-1185">Reference proteome</keyword>
<evidence type="ECO:0000256" key="1">
    <source>
        <dbReference type="ARBA" id="ARBA00004240"/>
    </source>
</evidence>
<evidence type="ECO:0000313" key="5">
    <source>
        <dbReference type="EMBL" id="KAH6647288.1"/>
    </source>
</evidence>
<dbReference type="EMBL" id="JAGPXC010000009">
    <property type="protein sequence ID" value="KAH6647288.1"/>
    <property type="molecule type" value="Genomic_DNA"/>
</dbReference>
<dbReference type="PANTHER" id="PTHR43899">
    <property type="entry name" value="RH59310P"/>
    <property type="match status" value="1"/>
</dbReference>